<name>E3H7W2_ILYPC</name>
<evidence type="ECO:0000256" key="3">
    <source>
        <dbReference type="ARBA" id="ARBA00022597"/>
    </source>
</evidence>
<dbReference type="Proteomes" id="UP000006875">
    <property type="component" value="Chromosome"/>
</dbReference>
<dbReference type="GO" id="GO:0016301">
    <property type="term" value="F:kinase activity"/>
    <property type="evidence" value="ECO:0007669"/>
    <property type="project" value="UniProtKB-KW"/>
</dbReference>
<keyword evidence="4 8" id="KW-0808">Transferase</keyword>
<dbReference type="PANTHER" id="PTHR45008:SF1">
    <property type="entry name" value="PTS SYSTEM GLUCOSE-SPECIFIC EIIA COMPONENT"/>
    <property type="match status" value="1"/>
</dbReference>
<keyword evidence="3" id="KW-0762">Sugar transport</keyword>
<dbReference type="STRING" id="572544.Ilyop_1133"/>
<accession>E3H7W2</accession>
<protein>
    <submittedName>
        <fullName evidence="8">PTS system IIA component, Glc family</fullName>
        <ecNumber evidence="8">2.7.1.69</ecNumber>
    </submittedName>
</protein>
<dbReference type="InterPro" id="IPR001127">
    <property type="entry name" value="PTS_EIIA_1_perm"/>
</dbReference>
<dbReference type="GO" id="GO:0005737">
    <property type="term" value="C:cytoplasm"/>
    <property type="evidence" value="ECO:0007669"/>
    <property type="project" value="UniProtKB-SubCell"/>
</dbReference>
<dbReference type="InterPro" id="IPR011055">
    <property type="entry name" value="Dup_hybrid_motif"/>
</dbReference>
<dbReference type="eggNOG" id="COG2190">
    <property type="taxonomic scope" value="Bacteria"/>
</dbReference>
<dbReference type="PROSITE" id="PS00371">
    <property type="entry name" value="PTS_EIIA_TYPE_1_HIS"/>
    <property type="match status" value="1"/>
</dbReference>
<evidence type="ECO:0000256" key="6">
    <source>
        <dbReference type="ARBA" id="ARBA00022777"/>
    </source>
</evidence>
<evidence type="ECO:0000256" key="4">
    <source>
        <dbReference type="ARBA" id="ARBA00022679"/>
    </source>
</evidence>
<dbReference type="FunFam" id="2.70.70.10:FF:000001">
    <property type="entry name" value="PTS system glucose-specific IIA component"/>
    <property type="match status" value="1"/>
</dbReference>
<keyword evidence="5" id="KW-0598">Phosphotransferase system</keyword>
<dbReference type="InterPro" id="IPR050890">
    <property type="entry name" value="PTS_EIIA_component"/>
</dbReference>
<dbReference type="EMBL" id="CP002281">
    <property type="protein sequence ID" value="ADO82914.1"/>
    <property type="molecule type" value="Genomic_DNA"/>
</dbReference>
<feature type="domain" description="PTS EIIA type-1" evidence="7">
    <location>
        <begin position="34"/>
        <end position="137"/>
    </location>
</feature>
<dbReference type="EC" id="2.7.1.69" evidence="8"/>
<keyword evidence="9" id="KW-1185">Reference proteome</keyword>
<gene>
    <name evidence="8" type="ordered locus">Ilyop_1133</name>
</gene>
<evidence type="ECO:0000313" key="8">
    <source>
        <dbReference type="EMBL" id="ADO82914.1"/>
    </source>
</evidence>
<evidence type="ECO:0000313" key="9">
    <source>
        <dbReference type="Proteomes" id="UP000006875"/>
    </source>
</evidence>
<evidence type="ECO:0000256" key="2">
    <source>
        <dbReference type="ARBA" id="ARBA00022448"/>
    </source>
</evidence>
<dbReference type="PANTHER" id="PTHR45008">
    <property type="entry name" value="PTS SYSTEM GLUCOSE-SPECIFIC EIIA COMPONENT"/>
    <property type="match status" value="1"/>
</dbReference>
<dbReference type="Pfam" id="PF00358">
    <property type="entry name" value="PTS_EIIA_1"/>
    <property type="match status" value="1"/>
</dbReference>
<dbReference type="PROSITE" id="PS51093">
    <property type="entry name" value="PTS_EIIA_TYPE_1"/>
    <property type="match status" value="1"/>
</dbReference>
<dbReference type="Gene3D" id="2.70.70.10">
    <property type="entry name" value="Glucose Permease (Domain IIA)"/>
    <property type="match status" value="1"/>
</dbReference>
<dbReference type="KEGG" id="ipo:Ilyop_1133"/>
<proteinExistence type="predicted"/>
<dbReference type="GO" id="GO:0009401">
    <property type="term" value="P:phosphoenolpyruvate-dependent sugar phosphotransferase system"/>
    <property type="evidence" value="ECO:0007669"/>
    <property type="project" value="UniProtKB-KW"/>
</dbReference>
<dbReference type="SUPFAM" id="SSF51261">
    <property type="entry name" value="Duplicated hybrid motif"/>
    <property type="match status" value="1"/>
</dbReference>
<evidence type="ECO:0000256" key="5">
    <source>
        <dbReference type="ARBA" id="ARBA00022683"/>
    </source>
</evidence>
<reference evidence="8 9" key="1">
    <citation type="journal article" date="2010" name="Stand. Genomic Sci.">
        <title>Complete genome sequence of Ilyobacter polytropus type strain (CuHbu1).</title>
        <authorList>
            <person name="Sikorski J."/>
            <person name="Chertkov O."/>
            <person name="Lapidus A."/>
            <person name="Nolan M."/>
            <person name="Lucas S."/>
            <person name="Del Rio T.G."/>
            <person name="Tice H."/>
            <person name="Cheng J.F."/>
            <person name="Tapia R."/>
            <person name="Han C."/>
            <person name="Goodwin L."/>
            <person name="Pitluck S."/>
            <person name="Liolios K."/>
            <person name="Ivanova N."/>
            <person name="Mavromatis K."/>
            <person name="Mikhailova N."/>
            <person name="Pati A."/>
            <person name="Chen A."/>
            <person name="Palaniappan K."/>
            <person name="Land M."/>
            <person name="Hauser L."/>
            <person name="Chang Y.J."/>
            <person name="Jeffries C.D."/>
            <person name="Brambilla E."/>
            <person name="Yasawong M."/>
            <person name="Rohde M."/>
            <person name="Pukall R."/>
            <person name="Spring S."/>
            <person name="Goker M."/>
            <person name="Woyke T."/>
            <person name="Bristow J."/>
            <person name="Eisen J.A."/>
            <person name="Markowitz V."/>
            <person name="Hugenholtz P."/>
            <person name="Kyrpides N.C."/>
            <person name="Klenk H.P."/>
        </authorList>
    </citation>
    <scope>NUCLEOTIDE SEQUENCE [LARGE SCALE GENOMIC DNA]</scope>
    <source>
        <strain evidence="9">ATCC 51220 / DSM 2926 / LMG 16218 / CuHBu1</strain>
    </source>
</reference>
<sequence length="166" mass="18228">MGLFDFFKKKKEEEWIEIYSPLNGKVLDISMVPDEAFAQKMIGDGCAIDPSEGSVYSPVAGEVDIFDTNHAVSFETEKGLELIVHFGIDTVKLGGEGFQRVGKTGAKVQPGDELVKYDLEFIKENAKSVITPVVINSMDEVEDLKIVASGDVKVGDLLMKVKLKNK</sequence>
<dbReference type="AlphaFoldDB" id="E3H7W2"/>
<dbReference type="NCBIfam" id="TIGR00830">
    <property type="entry name" value="PTBA"/>
    <property type="match status" value="1"/>
</dbReference>
<evidence type="ECO:0000256" key="1">
    <source>
        <dbReference type="ARBA" id="ARBA00004496"/>
    </source>
</evidence>
<keyword evidence="2" id="KW-0813">Transport</keyword>
<dbReference type="RefSeq" id="WP_013387581.1">
    <property type="nucleotide sequence ID" value="NC_014632.1"/>
</dbReference>
<evidence type="ECO:0000259" key="7">
    <source>
        <dbReference type="PROSITE" id="PS51093"/>
    </source>
</evidence>
<organism evidence="8 9">
    <name type="scientific">Ilyobacter polytropus (strain ATCC 51220 / DSM 2926 / LMG 16218 / CuHBu1)</name>
    <dbReference type="NCBI Taxonomy" id="572544"/>
    <lineage>
        <taxon>Bacteria</taxon>
        <taxon>Fusobacteriati</taxon>
        <taxon>Fusobacteriota</taxon>
        <taxon>Fusobacteriia</taxon>
        <taxon>Fusobacteriales</taxon>
        <taxon>Fusobacteriaceae</taxon>
        <taxon>Ilyobacter</taxon>
    </lineage>
</organism>
<keyword evidence="6" id="KW-0418">Kinase</keyword>
<dbReference type="OrthoDB" id="92465at2"/>
<dbReference type="HOGENOM" id="CLU_012312_5_1_0"/>
<comment type="subcellular location">
    <subcellularLocation>
        <location evidence="1">Cytoplasm</location>
    </subcellularLocation>
</comment>